<dbReference type="EMBL" id="UINC01076780">
    <property type="protein sequence ID" value="SVC16264.1"/>
    <property type="molecule type" value="Genomic_DNA"/>
</dbReference>
<proteinExistence type="predicted"/>
<organism evidence="1">
    <name type="scientific">marine metagenome</name>
    <dbReference type="NCBI Taxonomy" id="408172"/>
    <lineage>
        <taxon>unclassified sequences</taxon>
        <taxon>metagenomes</taxon>
        <taxon>ecological metagenomes</taxon>
    </lineage>
</organism>
<accession>A0A382JUU7</accession>
<gene>
    <name evidence="1" type="ORF">METZ01_LOCUS269118</name>
</gene>
<name>A0A382JUU7_9ZZZZ</name>
<protein>
    <submittedName>
        <fullName evidence="1">Uncharacterized protein</fullName>
    </submittedName>
</protein>
<sequence>MQALFINYIFLSTKSFQYSQAASEEFFRVDGVEDVE</sequence>
<reference evidence="1" key="1">
    <citation type="submission" date="2018-05" db="EMBL/GenBank/DDBJ databases">
        <authorList>
            <person name="Lanie J.A."/>
            <person name="Ng W.-L."/>
            <person name="Kazmierczak K.M."/>
            <person name="Andrzejewski T.M."/>
            <person name="Davidsen T.M."/>
            <person name="Wayne K.J."/>
            <person name="Tettelin H."/>
            <person name="Glass J.I."/>
            <person name="Rusch D."/>
            <person name="Podicherti R."/>
            <person name="Tsui H.-C.T."/>
            <person name="Winkler M.E."/>
        </authorList>
    </citation>
    <scope>NUCLEOTIDE SEQUENCE</scope>
</reference>
<dbReference type="AlphaFoldDB" id="A0A382JUU7"/>
<evidence type="ECO:0000313" key="1">
    <source>
        <dbReference type="EMBL" id="SVC16264.1"/>
    </source>
</evidence>